<evidence type="ECO:0000256" key="3">
    <source>
        <dbReference type="ARBA" id="ARBA00022617"/>
    </source>
</evidence>
<dbReference type="InterPro" id="IPR010466">
    <property type="entry name" value="DUF1058"/>
</dbReference>
<evidence type="ECO:0000256" key="1">
    <source>
        <dbReference type="ARBA" id="ARBA00004370"/>
    </source>
</evidence>
<organism evidence="9">
    <name type="scientific">Candidatus Kentrum sp. TC</name>
    <dbReference type="NCBI Taxonomy" id="2126339"/>
    <lineage>
        <taxon>Bacteria</taxon>
        <taxon>Pseudomonadati</taxon>
        <taxon>Pseudomonadota</taxon>
        <taxon>Gammaproteobacteria</taxon>
        <taxon>Candidatus Kentrum</taxon>
    </lineage>
</organism>
<dbReference type="GO" id="GO:0046872">
    <property type="term" value="F:metal ion binding"/>
    <property type="evidence" value="ECO:0007669"/>
    <property type="project" value="UniProtKB-KW"/>
</dbReference>
<dbReference type="InterPro" id="IPR005126">
    <property type="entry name" value="NapC/NirT_cyt_c_N"/>
</dbReference>
<dbReference type="GO" id="GO:0009055">
    <property type="term" value="F:electron transfer activity"/>
    <property type="evidence" value="ECO:0007669"/>
    <property type="project" value="TreeGrafter"/>
</dbReference>
<dbReference type="PANTHER" id="PTHR30333:SF1">
    <property type="entry name" value="CYTOCHROME C-TYPE PROTEIN NAPC"/>
    <property type="match status" value="1"/>
</dbReference>
<name>A0A451A8Y4_9GAMM</name>
<keyword evidence="5" id="KW-0249">Electron transport</keyword>
<dbReference type="Pfam" id="PF06347">
    <property type="entry name" value="SH3_4"/>
    <property type="match status" value="1"/>
</dbReference>
<feature type="domain" description="NapC/NirT cytochrome c N-terminal" evidence="8">
    <location>
        <begin position="4"/>
        <end position="37"/>
    </location>
</feature>
<keyword evidence="2" id="KW-0813">Transport</keyword>
<protein>
    <submittedName>
        <fullName evidence="9">Trimethylamine-N-oxide reductase (Cytochrome c), cytochrome c-type subunit TorC/trimethylamine-N-oxide reductase (Cytochrome c), cytochrome c-type subunit TorY</fullName>
    </submittedName>
</protein>
<evidence type="ECO:0000259" key="8">
    <source>
        <dbReference type="Pfam" id="PF03264"/>
    </source>
</evidence>
<evidence type="ECO:0000256" key="7">
    <source>
        <dbReference type="ARBA" id="ARBA00023136"/>
    </source>
</evidence>
<evidence type="ECO:0000256" key="2">
    <source>
        <dbReference type="ARBA" id="ARBA00022448"/>
    </source>
</evidence>
<dbReference type="Gene3D" id="2.30.30.40">
    <property type="entry name" value="SH3 Domains"/>
    <property type="match status" value="1"/>
</dbReference>
<dbReference type="InterPro" id="IPR036280">
    <property type="entry name" value="Multihaem_cyt_sf"/>
</dbReference>
<proteinExistence type="predicted"/>
<dbReference type="GO" id="GO:0016020">
    <property type="term" value="C:membrane"/>
    <property type="evidence" value="ECO:0007669"/>
    <property type="project" value="UniProtKB-SubCell"/>
</dbReference>
<dbReference type="InterPro" id="IPR051174">
    <property type="entry name" value="Cytochrome_c-type_ET"/>
</dbReference>
<evidence type="ECO:0000256" key="4">
    <source>
        <dbReference type="ARBA" id="ARBA00022723"/>
    </source>
</evidence>
<comment type="subcellular location">
    <subcellularLocation>
        <location evidence="1">Membrane</location>
    </subcellularLocation>
</comment>
<dbReference type="EMBL" id="CAADFW010000075">
    <property type="protein sequence ID" value="VFK62494.1"/>
    <property type="molecule type" value="Genomic_DNA"/>
</dbReference>
<evidence type="ECO:0000256" key="5">
    <source>
        <dbReference type="ARBA" id="ARBA00022982"/>
    </source>
</evidence>
<dbReference type="PANTHER" id="PTHR30333">
    <property type="entry name" value="CYTOCHROME C-TYPE PROTEIN"/>
    <property type="match status" value="1"/>
</dbReference>
<sequence length="159" mass="17888">MITDAQPNDARFWHPIAKDEGYTCIDCHKGIAHRLPDPKDEIEKATDRFEAVLAVDARTGDELYIARAASLYSGPSIEDAIIADLEPGIAVTILERNDDWSRVRIQGRQHQGNHRALYSEGDKMVVLAHTRQEASLTIDEQRTRDDATGLEWRHGEIEG</sequence>
<keyword evidence="4" id="KW-0479">Metal-binding</keyword>
<accession>A0A451A8Y4</accession>
<gene>
    <name evidence="9" type="ORF">BECKTC1821F_GA0114240_10754</name>
</gene>
<dbReference type="GO" id="GO:0009061">
    <property type="term" value="P:anaerobic respiration"/>
    <property type="evidence" value="ECO:0007669"/>
    <property type="project" value="TreeGrafter"/>
</dbReference>
<keyword evidence="3" id="KW-0349">Heme</keyword>
<evidence type="ECO:0000256" key="6">
    <source>
        <dbReference type="ARBA" id="ARBA00023004"/>
    </source>
</evidence>
<dbReference type="Pfam" id="PF03264">
    <property type="entry name" value="Cytochrom_NNT"/>
    <property type="match status" value="1"/>
</dbReference>
<reference evidence="9" key="1">
    <citation type="submission" date="2019-02" db="EMBL/GenBank/DDBJ databases">
        <authorList>
            <person name="Gruber-Vodicka R. H."/>
            <person name="Seah K. B. B."/>
        </authorList>
    </citation>
    <scope>NUCLEOTIDE SEQUENCE</scope>
    <source>
        <strain evidence="9">BECK_BZ126</strain>
    </source>
</reference>
<dbReference type="AlphaFoldDB" id="A0A451A8Y4"/>
<keyword evidence="7" id="KW-0472">Membrane</keyword>
<dbReference type="SUPFAM" id="SSF48695">
    <property type="entry name" value="Multiheme cytochromes"/>
    <property type="match status" value="1"/>
</dbReference>
<keyword evidence="6" id="KW-0408">Iron</keyword>
<evidence type="ECO:0000313" key="9">
    <source>
        <dbReference type="EMBL" id="VFK62494.1"/>
    </source>
</evidence>